<keyword evidence="7" id="KW-1185">Reference proteome</keyword>
<protein>
    <recommendedName>
        <fullName evidence="5">Flagellar protein FliT</fullName>
    </recommendedName>
</protein>
<evidence type="ECO:0000256" key="1">
    <source>
        <dbReference type="ARBA" id="ARBA00004514"/>
    </source>
</evidence>
<evidence type="ECO:0000256" key="2">
    <source>
        <dbReference type="ARBA" id="ARBA00022490"/>
    </source>
</evidence>
<dbReference type="Pfam" id="PF05400">
    <property type="entry name" value="FliT"/>
    <property type="match status" value="1"/>
</dbReference>
<proteinExistence type="predicted"/>
<organism evidence="6 7">
    <name type="scientific">Methylomarinum roseum</name>
    <dbReference type="NCBI Taxonomy" id="3067653"/>
    <lineage>
        <taxon>Bacteria</taxon>
        <taxon>Pseudomonadati</taxon>
        <taxon>Pseudomonadota</taxon>
        <taxon>Gammaproteobacteria</taxon>
        <taxon>Methylococcales</taxon>
        <taxon>Methylococcaceae</taxon>
        <taxon>Methylomarinum</taxon>
    </lineage>
</organism>
<evidence type="ECO:0000256" key="3">
    <source>
        <dbReference type="ARBA" id="ARBA00022795"/>
    </source>
</evidence>
<dbReference type="Proteomes" id="UP001225378">
    <property type="component" value="Chromosome"/>
</dbReference>
<keyword evidence="6" id="KW-0969">Cilium</keyword>
<evidence type="ECO:0000256" key="4">
    <source>
        <dbReference type="ARBA" id="ARBA00023186"/>
    </source>
</evidence>
<accession>A0AAU7NUM7</accession>
<keyword evidence="4" id="KW-0143">Chaperone</keyword>
<dbReference type="Gene3D" id="1.20.58.380">
    <property type="entry name" value="Flagellar protein flit"/>
    <property type="match status" value="1"/>
</dbReference>
<dbReference type="EMBL" id="CP157743">
    <property type="protein sequence ID" value="XBS20677.1"/>
    <property type="molecule type" value="Genomic_DNA"/>
</dbReference>
<keyword evidence="6" id="KW-0282">Flagellum</keyword>
<dbReference type="InterPro" id="IPR008622">
    <property type="entry name" value="FliT"/>
</dbReference>
<keyword evidence="6" id="KW-0966">Cell projection</keyword>
<reference evidence="6 7" key="1">
    <citation type="journal article" date="2024" name="Microbiology">
        <title>Methylomarinum rosea sp. nov., a novel halophilic methanotrophic bacterium from the hypersaline Lake Elton.</title>
        <authorList>
            <person name="Suleimanov R.Z."/>
            <person name="Oshkin I.Y."/>
            <person name="Danilova O.V."/>
            <person name="Suzina N.E."/>
            <person name="Dedysh S.N."/>
        </authorList>
    </citation>
    <scope>NUCLEOTIDE SEQUENCE [LARGE SCALE GENOMIC DNA]</scope>
    <source>
        <strain evidence="6 7">Ch1-1</strain>
    </source>
</reference>
<gene>
    <name evidence="6" type="ORF">Q9L42_000680</name>
</gene>
<name>A0AAU7NUM7_9GAMM</name>
<dbReference type="GO" id="GO:0044781">
    <property type="term" value="P:bacterial-type flagellum organization"/>
    <property type="evidence" value="ECO:0007669"/>
    <property type="project" value="UniProtKB-KW"/>
</dbReference>
<evidence type="ECO:0000313" key="6">
    <source>
        <dbReference type="EMBL" id="XBS20677.1"/>
    </source>
</evidence>
<dbReference type="KEGG" id="mech:Q9L42_000680"/>
<keyword evidence="2" id="KW-0963">Cytoplasm</keyword>
<evidence type="ECO:0000313" key="7">
    <source>
        <dbReference type="Proteomes" id="UP001225378"/>
    </source>
</evidence>
<dbReference type="AlphaFoldDB" id="A0AAU7NUM7"/>
<comment type="subcellular location">
    <subcellularLocation>
        <location evidence="1">Cytoplasm</location>
        <location evidence="1">Cytosol</location>
    </subcellularLocation>
</comment>
<dbReference type="RefSeq" id="WP_305906557.1">
    <property type="nucleotide sequence ID" value="NZ_CP157743.1"/>
</dbReference>
<evidence type="ECO:0000256" key="5">
    <source>
        <dbReference type="ARBA" id="ARBA00093797"/>
    </source>
</evidence>
<sequence length="107" mass="12376">MAEVELLARKQLALGRMLELTDLMLGGAKEQRWESISELQNLRDRLIHDFFAEETVVDEVRIAESIEYIIESDKQLATLVREERNLLQQQIQKMNKGKSAVKAYATE</sequence>
<keyword evidence="3" id="KW-1005">Bacterial flagellum biogenesis</keyword>